<dbReference type="AlphaFoldDB" id="A0A5N5QQL0"/>
<dbReference type="Proteomes" id="UP000383932">
    <property type="component" value="Unassembled WGS sequence"/>
</dbReference>
<dbReference type="PANTHER" id="PTHR38926">
    <property type="entry name" value="F-BOX DOMAIN CONTAINING PROTEIN, EXPRESSED"/>
    <property type="match status" value="1"/>
</dbReference>
<evidence type="ECO:0000256" key="1">
    <source>
        <dbReference type="SAM" id="Coils"/>
    </source>
</evidence>
<dbReference type="Gene3D" id="3.80.10.10">
    <property type="entry name" value="Ribonuclease Inhibitor"/>
    <property type="match status" value="1"/>
</dbReference>
<sequence>MASAFQDLSSAFLPRSSAVGVRQLVEEYMQRAVALSTQIESSRQRLASLEEEFRLVLGAIDDLQRWLSPQVTGPCPLALLSSIFDLASEEDNGAIIHLSHVCSYWRRTALSSPRAWSKIMADLSLRSGDPKIERTLSYLARSGACPVDVQFITSSNGSYDSSNGVMEALCSNISRWRSFSLHCSDQLQDVCSDVIASLNGRAPSLEELRLVFQPSSRAHGEHPHLPEGFLLRAPSLGRLHLNGVGANLVWIATLQNLHTLELIQNNNSPLAYSDLLYAISRCAASLRDLKVHATISSSSDFSGIVTQTPLVLPSLRTLDLILKTSPVASLLADIEAPNLESLSLQDVQNPSDRWCSFGLRSFLRQQAPRLRQLRVCSLGLEDDELIWVLTRVQGLESLEIIHSVNTDVVLRTLSQSIPDTAAETWVVPALRTLTLEQCHQMTGKALLDCIQTRNACSLDSTTRKPIRTLQVKNCYHFERRHSIKLQKLIPHSHLEVAIIASFGFGQGGGMRARSPSGSMLGVS</sequence>
<gene>
    <name evidence="2" type="ORF">CTheo_2521</name>
</gene>
<dbReference type="InterPro" id="IPR032675">
    <property type="entry name" value="LRR_dom_sf"/>
</dbReference>
<organism evidence="2 3">
    <name type="scientific">Ceratobasidium theobromae</name>
    <dbReference type="NCBI Taxonomy" id="1582974"/>
    <lineage>
        <taxon>Eukaryota</taxon>
        <taxon>Fungi</taxon>
        <taxon>Dikarya</taxon>
        <taxon>Basidiomycota</taxon>
        <taxon>Agaricomycotina</taxon>
        <taxon>Agaricomycetes</taxon>
        <taxon>Cantharellales</taxon>
        <taxon>Ceratobasidiaceae</taxon>
        <taxon>Ceratobasidium</taxon>
    </lineage>
</organism>
<keyword evidence="3" id="KW-1185">Reference proteome</keyword>
<dbReference type="PANTHER" id="PTHR38926:SF5">
    <property type="entry name" value="F-BOX AND LEUCINE-RICH REPEAT PROTEIN 6"/>
    <property type="match status" value="1"/>
</dbReference>
<reference evidence="2 3" key="1">
    <citation type="journal article" date="2019" name="Fungal Biol. Biotechnol.">
        <title>Draft genome sequence of fastidious pathogen Ceratobasidium theobromae, which causes vascular-streak dieback in Theobroma cacao.</title>
        <authorList>
            <person name="Ali S.S."/>
            <person name="Asman A."/>
            <person name="Shao J."/>
            <person name="Firmansyah A.P."/>
            <person name="Susilo A.W."/>
            <person name="Rosmana A."/>
            <person name="McMahon P."/>
            <person name="Junaid M."/>
            <person name="Guest D."/>
            <person name="Kheng T.Y."/>
            <person name="Meinhardt L.W."/>
            <person name="Bailey B.A."/>
        </authorList>
    </citation>
    <scope>NUCLEOTIDE SEQUENCE [LARGE SCALE GENOMIC DNA]</scope>
    <source>
        <strain evidence="2 3">CT2</strain>
    </source>
</reference>
<proteinExistence type="predicted"/>
<comment type="caution">
    <text evidence="2">The sequence shown here is derived from an EMBL/GenBank/DDBJ whole genome shotgun (WGS) entry which is preliminary data.</text>
</comment>
<dbReference type="SUPFAM" id="SSF52047">
    <property type="entry name" value="RNI-like"/>
    <property type="match status" value="1"/>
</dbReference>
<keyword evidence="1" id="KW-0175">Coiled coil</keyword>
<name>A0A5N5QQL0_9AGAM</name>
<protein>
    <recommendedName>
        <fullName evidence="4">F-box domain-containing protein</fullName>
    </recommendedName>
</protein>
<dbReference type="EMBL" id="SSOP01000026">
    <property type="protein sequence ID" value="KAB5594052.1"/>
    <property type="molecule type" value="Genomic_DNA"/>
</dbReference>
<feature type="coiled-coil region" evidence="1">
    <location>
        <begin position="25"/>
        <end position="52"/>
    </location>
</feature>
<dbReference type="OrthoDB" id="2884925at2759"/>
<accession>A0A5N5QQL0</accession>
<evidence type="ECO:0000313" key="3">
    <source>
        <dbReference type="Proteomes" id="UP000383932"/>
    </source>
</evidence>
<evidence type="ECO:0008006" key="4">
    <source>
        <dbReference type="Google" id="ProtNLM"/>
    </source>
</evidence>
<evidence type="ECO:0000313" key="2">
    <source>
        <dbReference type="EMBL" id="KAB5594052.1"/>
    </source>
</evidence>